<name>A0A6I6SQE9_9GAMM</name>
<feature type="transmembrane region" description="Helical" evidence="1">
    <location>
        <begin position="129"/>
        <end position="150"/>
    </location>
</feature>
<keyword evidence="3" id="KW-1185">Reference proteome</keyword>
<evidence type="ECO:0000313" key="3">
    <source>
        <dbReference type="Proteomes" id="UP000464013"/>
    </source>
</evidence>
<keyword evidence="1" id="KW-0472">Membrane</keyword>
<keyword evidence="1" id="KW-1133">Transmembrane helix</keyword>
<dbReference type="EMBL" id="CP035042">
    <property type="protein sequence ID" value="QHC49777.1"/>
    <property type="molecule type" value="Genomic_DNA"/>
</dbReference>
<dbReference type="OrthoDB" id="1453741at2"/>
<evidence type="ECO:0000313" key="2">
    <source>
        <dbReference type="EMBL" id="QHC49777.1"/>
    </source>
</evidence>
<gene>
    <name evidence="2" type="ORF">EKK97_09395</name>
</gene>
<dbReference type="AlphaFoldDB" id="A0A6I6SQE9"/>
<keyword evidence="1" id="KW-0812">Transmembrane</keyword>
<evidence type="ECO:0000256" key="1">
    <source>
        <dbReference type="SAM" id="Phobius"/>
    </source>
</evidence>
<proteinExistence type="predicted"/>
<accession>A0A6I6SQE9</accession>
<dbReference type="KEGG" id="htx:EKK97_09395"/>
<dbReference type="RefSeq" id="WP_159551374.1">
    <property type="nucleotide sequence ID" value="NZ_CP035042.1"/>
</dbReference>
<organism evidence="2 3">
    <name type="scientific">Billgrantia tianxiuensis</name>
    <dbReference type="NCBI Taxonomy" id="2497861"/>
    <lineage>
        <taxon>Bacteria</taxon>
        <taxon>Pseudomonadati</taxon>
        <taxon>Pseudomonadota</taxon>
        <taxon>Gammaproteobacteria</taxon>
        <taxon>Oceanospirillales</taxon>
        <taxon>Halomonadaceae</taxon>
        <taxon>Billgrantia</taxon>
    </lineage>
</organism>
<sequence>MFRVWWHFTLLITALGLVMGGAHVLELPIRMQYDPEFYMRVTSTLYPYFGFVGGPIQVVAILAAGVLTWMVREHVAFRTTLAGTACLGLSLGLWFLLVQPVNAAWAEALQASPADAVQAYAQLRSRWEYGHVAAFIAWCLGFALLLNGVVREAIQPSRLER</sequence>
<reference evidence="2 3" key="1">
    <citation type="submission" date="2019-01" db="EMBL/GenBank/DDBJ databases">
        <title>Complete genome of a denitifying bacterium Halomons sp. BC-M4-5.</title>
        <authorList>
            <person name="Wang L."/>
            <person name="Shao Z."/>
        </authorList>
    </citation>
    <scope>NUCLEOTIDE SEQUENCE [LARGE SCALE GENOMIC DNA]</scope>
    <source>
        <strain evidence="2 3">BC-M4-5</strain>
    </source>
</reference>
<protein>
    <submittedName>
        <fullName evidence="2">DUF1772 domain-containing protein</fullName>
    </submittedName>
</protein>
<dbReference type="Proteomes" id="UP000464013">
    <property type="component" value="Chromosome"/>
</dbReference>
<feature type="transmembrane region" description="Helical" evidence="1">
    <location>
        <begin position="48"/>
        <end position="69"/>
    </location>
</feature>
<feature type="transmembrane region" description="Helical" evidence="1">
    <location>
        <begin position="76"/>
        <end position="97"/>
    </location>
</feature>